<evidence type="ECO:0000313" key="3">
    <source>
        <dbReference type="WBParaSite" id="MCU_000248-RA"/>
    </source>
</evidence>
<dbReference type="SUPFAM" id="SSF53474">
    <property type="entry name" value="alpha/beta-Hydrolases"/>
    <property type="match status" value="1"/>
</dbReference>
<accession>A0A5K3EHL8</accession>
<dbReference type="WBParaSite" id="MCU_000248-RA">
    <property type="protein sequence ID" value="MCU_000248-RA"/>
    <property type="gene ID" value="MCU_000248"/>
</dbReference>
<dbReference type="InterPro" id="IPR022742">
    <property type="entry name" value="Hydrolase_4"/>
</dbReference>
<reference evidence="3" key="1">
    <citation type="submission" date="2019-11" db="UniProtKB">
        <authorList>
            <consortium name="WormBaseParasite"/>
        </authorList>
    </citation>
    <scope>IDENTIFICATION</scope>
</reference>
<dbReference type="PANTHER" id="PTHR12277">
    <property type="entry name" value="ALPHA/BETA HYDROLASE DOMAIN-CONTAINING PROTEIN"/>
    <property type="match status" value="1"/>
</dbReference>
<dbReference type="InterPro" id="IPR029058">
    <property type="entry name" value="AB_hydrolase_fold"/>
</dbReference>
<feature type="region of interest" description="Disordered" evidence="1">
    <location>
        <begin position="302"/>
        <end position="473"/>
    </location>
</feature>
<proteinExistence type="predicted"/>
<dbReference type="GO" id="GO:0005886">
    <property type="term" value="C:plasma membrane"/>
    <property type="evidence" value="ECO:0007669"/>
    <property type="project" value="TreeGrafter"/>
</dbReference>
<feature type="compositionally biased region" description="Basic and acidic residues" evidence="1">
    <location>
        <begin position="436"/>
        <end position="447"/>
    </location>
</feature>
<dbReference type="Gene3D" id="3.40.50.1820">
    <property type="entry name" value="alpha/beta hydrolase"/>
    <property type="match status" value="1"/>
</dbReference>
<name>A0A5K3EHL8_MESCO</name>
<feature type="compositionally biased region" description="Polar residues" evidence="1">
    <location>
        <begin position="350"/>
        <end position="393"/>
    </location>
</feature>
<organism evidence="3">
    <name type="scientific">Mesocestoides corti</name>
    <name type="common">Flatworm</name>
    <dbReference type="NCBI Taxonomy" id="53468"/>
    <lineage>
        <taxon>Eukaryota</taxon>
        <taxon>Metazoa</taxon>
        <taxon>Spiralia</taxon>
        <taxon>Lophotrochozoa</taxon>
        <taxon>Platyhelminthes</taxon>
        <taxon>Cestoda</taxon>
        <taxon>Eucestoda</taxon>
        <taxon>Cyclophyllidea</taxon>
        <taxon>Mesocestoididae</taxon>
        <taxon>Mesocestoides</taxon>
    </lineage>
</organism>
<protein>
    <submittedName>
        <fullName evidence="3">Hydrolase_4 domain-containing protein</fullName>
    </submittedName>
</protein>
<feature type="compositionally biased region" description="Low complexity" evidence="1">
    <location>
        <begin position="409"/>
        <end position="421"/>
    </location>
</feature>
<evidence type="ECO:0000256" key="1">
    <source>
        <dbReference type="SAM" id="MobiDB-lite"/>
    </source>
</evidence>
<dbReference type="GO" id="GO:0010008">
    <property type="term" value="C:endosome membrane"/>
    <property type="evidence" value="ECO:0007669"/>
    <property type="project" value="TreeGrafter"/>
</dbReference>
<dbReference type="Pfam" id="PF12146">
    <property type="entry name" value="Hydrolase_4"/>
    <property type="match status" value="1"/>
</dbReference>
<dbReference type="AlphaFoldDB" id="A0A5K3EHL8"/>
<dbReference type="PANTHER" id="PTHR12277:SF81">
    <property type="entry name" value="PROTEIN ABHD13"/>
    <property type="match status" value="1"/>
</dbReference>
<dbReference type="GO" id="GO:0008474">
    <property type="term" value="F:palmitoyl-(protein) hydrolase activity"/>
    <property type="evidence" value="ECO:0007669"/>
    <property type="project" value="TreeGrafter"/>
</dbReference>
<feature type="domain" description="Serine aminopeptidase S33" evidence="2">
    <location>
        <begin position="107"/>
        <end position="211"/>
    </location>
</feature>
<feature type="compositionally biased region" description="Basic and acidic residues" evidence="1">
    <location>
        <begin position="315"/>
        <end position="331"/>
    </location>
</feature>
<sequence>MGSLFGEICHIFCCPPRPSHIVAKFAFLPPSPTYTIVQSQNGDERQIIFKPEAGHISDYAKSRMEVFYSVTKRNSRIACLYIHYDPVGARHSFSTSMGCAHGSTTNRITILFSHGNAVDIGQMAGFLCSLSQRFGVNILVYDYSGYGASTGQTLEANLYADAEAALAELRERYFCPLNRIVLYGQSIGTAPTVELATHYAVAGVILHSALMSGLRVVCPGTTRRFCFDPFNSIDKVEHIQSPTLVIHGTDDHVIGLHHGKELFARLPNPLEPLWVDGADHNDIELFYEYTARLEKFFQEDMRQTTTATPPPPRFSSEHHPGRNTAEGDRNRSPICGQSTLATVEEHHQQLRSWDSTASSSSLNAPARAATSTTSKDLPETNHSTPPPASSTKLKTLHASFIKSRSRPKTAASGAAGHTSSSISLPLDTSGESVKCPSDHGKAAEENRSSSGWLFQSVKGRCSSTASISDNENS</sequence>
<evidence type="ECO:0000259" key="2">
    <source>
        <dbReference type="Pfam" id="PF12146"/>
    </source>
</evidence>
<feature type="compositionally biased region" description="Polar residues" evidence="1">
    <location>
        <begin position="461"/>
        <end position="473"/>
    </location>
</feature>